<gene>
    <name evidence="2" type="ORF">REB14_07810</name>
</gene>
<organism evidence="2 3">
    <name type="scientific">Chryseobacterium metallicongregator</name>
    <dbReference type="NCBI Taxonomy" id="3073042"/>
    <lineage>
        <taxon>Bacteria</taxon>
        <taxon>Pseudomonadati</taxon>
        <taxon>Bacteroidota</taxon>
        <taxon>Flavobacteriia</taxon>
        <taxon>Flavobacteriales</taxon>
        <taxon>Weeksellaceae</taxon>
        <taxon>Chryseobacterium group</taxon>
        <taxon>Chryseobacterium</taxon>
    </lineage>
</organism>
<dbReference type="Proteomes" id="UP001260959">
    <property type="component" value="Unassembled WGS sequence"/>
</dbReference>
<keyword evidence="3" id="KW-1185">Reference proteome</keyword>
<protein>
    <submittedName>
        <fullName evidence="2">Uncharacterized protein</fullName>
    </submittedName>
</protein>
<feature type="transmembrane region" description="Helical" evidence="1">
    <location>
        <begin position="7"/>
        <end position="27"/>
    </location>
</feature>
<dbReference type="RefSeq" id="WP_309521913.1">
    <property type="nucleotide sequence ID" value="NZ_JAVIXS010000005.1"/>
</dbReference>
<evidence type="ECO:0000256" key="1">
    <source>
        <dbReference type="SAM" id="Phobius"/>
    </source>
</evidence>
<keyword evidence="1" id="KW-0472">Membrane</keyword>
<evidence type="ECO:0000313" key="2">
    <source>
        <dbReference type="EMBL" id="MDR4952072.1"/>
    </source>
</evidence>
<evidence type="ECO:0000313" key="3">
    <source>
        <dbReference type="Proteomes" id="UP001260959"/>
    </source>
</evidence>
<feature type="transmembrane region" description="Helical" evidence="1">
    <location>
        <begin position="78"/>
        <end position="95"/>
    </location>
</feature>
<comment type="caution">
    <text evidence="2">The sequence shown here is derived from an EMBL/GenBank/DDBJ whole genome shotgun (WGS) entry which is preliminary data.</text>
</comment>
<proteinExistence type="predicted"/>
<reference evidence="2 3" key="1">
    <citation type="submission" date="2023-08" db="EMBL/GenBank/DDBJ databases">
        <authorList>
            <person name="Maltman C."/>
        </authorList>
    </citation>
    <scope>NUCLEOTIDE SEQUENCE [LARGE SCALE GENOMIC DNA]</scope>
    <source>
        <strain evidence="2 3">ES2</strain>
    </source>
</reference>
<feature type="transmembrane region" description="Helical" evidence="1">
    <location>
        <begin position="47"/>
        <end position="66"/>
    </location>
</feature>
<accession>A0ABU1E347</accession>
<keyword evidence="1" id="KW-1133">Transmembrane helix</keyword>
<keyword evidence="1" id="KW-0812">Transmembrane</keyword>
<sequence length="203" mass="23517">MNRNLILINLTIILLLAVAYISGYYFINYPLEFNFWYSFKESGFECYPFILAGTALITYLLSNVSIKKLSFKAKFLRIYPILNSMILLFFIISSGNELIKTQKELSKKETEYILQAKKDIQNDQVTLSYAGGFSIPAYNESTLSKIRDIRKKYGVTYVNTGCIIDPVDNEAQKKYTETVNPYLEKRNGKDWKDKMQKEIDGLK</sequence>
<name>A0ABU1E347_9FLAO</name>
<dbReference type="EMBL" id="JAVIXS010000005">
    <property type="protein sequence ID" value="MDR4952072.1"/>
    <property type="molecule type" value="Genomic_DNA"/>
</dbReference>